<sequence length="171" mass="19641">MKMRLAFTLWIIMLFAGMNSIHAQVIKGTYAIKNVQTGILLRPLDANKKDGVPIIAYSPVNWKCVTWDFNHLEGDTYQLRNLFTGKTFQPVLQHPAEGDSLIQQPLVTNQSNQQFEFIPVKKNTYLIRLKGTSLYVMPSDQSGSINAPILLKKRNNKDDQFWTIYEQHPTM</sequence>
<feature type="signal peptide" evidence="1">
    <location>
        <begin position="1"/>
        <end position="23"/>
    </location>
</feature>
<keyword evidence="1" id="KW-0732">Signal</keyword>
<dbReference type="RefSeq" id="WP_279297034.1">
    <property type="nucleotide sequence ID" value="NZ_JAOTIF010000006.1"/>
</dbReference>
<proteinExistence type="predicted"/>
<dbReference type="Gene3D" id="2.80.10.50">
    <property type="match status" value="1"/>
</dbReference>
<dbReference type="SUPFAM" id="SSF50370">
    <property type="entry name" value="Ricin B-like lectins"/>
    <property type="match status" value="1"/>
</dbReference>
<dbReference type="Proteomes" id="UP001155483">
    <property type="component" value="Unassembled WGS sequence"/>
</dbReference>
<keyword evidence="4" id="KW-1185">Reference proteome</keyword>
<gene>
    <name evidence="3" type="ORF">OCK74_10740</name>
</gene>
<dbReference type="InterPro" id="IPR000772">
    <property type="entry name" value="Ricin_B_lectin"/>
</dbReference>
<feature type="domain" description="Ricin B lectin" evidence="2">
    <location>
        <begin position="66"/>
        <end position="148"/>
    </location>
</feature>
<accession>A0A9X3BFT4</accession>
<evidence type="ECO:0000313" key="4">
    <source>
        <dbReference type="Proteomes" id="UP001155483"/>
    </source>
</evidence>
<dbReference type="EMBL" id="JAOTIF010000006">
    <property type="protein sequence ID" value="MCU7549594.1"/>
    <property type="molecule type" value="Genomic_DNA"/>
</dbReference>
<feature type="chain" id="PRO_5040829099" evidence="1">
    <location>
        <begin position="24"/>
        <end position="171"/>
    </location>
</feature>
<dbReference type="Pfam" id="PF14200">
    <property type="entry name" value="RicinB_lectin_2"/>
    <property type="match status" value="1"/>
</dbReference>
<reference evidence="3" key="1">
    <citation type="submission" date="2022-09" db="EMBL/GenBank/DDBJ databases">
        <authorList>
            <person name="Yuan C."/>
            <person name="Ke Z."/>
        </authorList>
    </citation>
    <scope>NUCLEOTIDE SEQUENCE</scope>
    <source>
        <strain evidence="3">LB-8</strain>
    </source>
</reference>
<dbReference type="InterPro" id="IPR035992">
    <property type="entry name" value="Ricin_B-like_lectins"/>
</dbReference>
<reference evidence="3" key="2">
    <citation type="submission" date="2023-04" db="EMBL/GenBank/DDBJ databases">
        <title>Paracnuella aquatica gen. nov., sp. nov., a member of the family Chitinophagaceae isolated from a hot spring.</title>
        <authorList>
            <person name="Wang C."/>
        </authorList>
    </citation>
    <scope>NUCLEOTIDE SEQUENCE</scope>
    <source>
        <strain evidence="3">LB-8</strain>
    </source>
</reference>
<dbReference type="CDD" id="cd00161">
    <property type="entry name" value="beta-trefoil_Ricin-like"/>
    <property type="match status" value="1"/>
</dbReference>
<protein>
    <submittedName>
        <fullName evidence="3">RICIN domain-containing protein</fullName>
    </submittedName>
</protein>
<organism evidence="3 4">
    <name type="scientific">Paraflavisolibacter caeni</name>
    <dbReference type="NCBI Taxonomy" id="2982496"/>
    <lineage>
        <taxon>Bacteria</taxon>
        <taxon>Pseudomonadati</taxon>
        <taxon>Bacteroidota</taxon>
        <taxon>Chitinophagia</taxon>
        <taxon>Chitinophagales</taxon>
        <taxon>Chitinophagaceae</taxon>
        <taxon>Paraflavisolibacter</taxon>
    </lineage>
</organism>
<evidence type="ECO:0000313" key="3">
    <source>
        <dbReference type="EMBL" id="MCU7549594.1"/>
    </source>
</evidence>
<evidence type="ECO:0000259" key="2">
    <source>
        <dbReference type="Pfam" id="PF14200"/>
    </source>
</evidence>
<evidence type="ECO:0000256" key="1">
    <source>
        <dbReference type="SAM" id="SignalP"/>
    </source>
</evidence>
<dbReference type="AlphaFoldDB" id="A0A9X3BFT4"/>
<name>A0A9X3BFT4_9BACT</name>
<comment type="caution">
    <text evidence="3">The sequence shown here is derived from an EMBL/GenBank/DDBJ whole genome shotgun (WGS) entry which is preliminary data.</text>
</comment>